<evidence type="ECO:0000256" key="1">
    <source>
        <dbReference type="SAM" id="SignalP"/>
    </source>
</evidence>
<gene>
    <name evidence="2" type="ORF">I79_005074</name>
</gene>
<dbReference type="InParanoid" id="G3H474"/>
<feature type="chain" id="PRO_5003443823" evidence="1">
    <location>
        <begin position="24"/>
        <end position="52"/>
    </location>
</feature>
<accession>G3H474</accession>
<feature type="signal peptide" evidence="1">
    <location>
        <begin position="1"/>
        <end position="23"/>
    </location>
</feature>
<organism evidence="2 3">
    <name type="scientific">Cricetulus griseus</name>
    <name type="common">Chinese hamster</name>
    <name type="synonym">Cricetulus barabensis griseus</name>
    <dbReference type="NCBI Taxonomy" id="10029"/>
    <lineage>
        <taxon>Eukaryota</taxon>
        <taxon>Metazoa</taxon>
        <taxon>Chordata</taxon>
        <taxon>Craniata</taxon>
        <taxon>Vertebrata</taxon>
        <taxon>Euteleostomi</taxon>
        <taxon>Mammalia</taxon>
        <taxon>Eutheria</taxon>
        <taxon>Euarchontoglires</taxon>
        <taxon>Glires</taxon>
        <taxon>Rodentia</taxon>
        <taxon>Myomorpha</taxon>
        <taxon>Muroidea</taxon>
        <taxon>Cricetidae</taxon>
        <taxon>Cricetinae</taxon>
        <taxon>Cricetulus</taxon>
    </lineage>
</organism>
<protein>
    <submittedName>
        <fullName evidence="2">Uncharacterized protein</fullName>
    </submittedName>
</protein>
<sequence>MISPPISTLLLSWKWTLLPLGSGAVSQSLHTPWASTAEDGQYQWGPWSGPSA</sequence>
<name>G3H474_CRIGR</name>
<evidence type="ECO:0000313" key="3">
    <source>
        <dbReference type="Proteomes" id="UP000001075"/>
    </source>
</evidence>
<reference evidence="3" key="1">
    <citation type="journal article" date="2011" name="Nat. Biotechnol.">
        <title>The genomic sequence of the Chinese hamster ovary (CHO)-K1 cell line.</title>
        <authorList>
            <person name="Xu X."/>
            <person name="Nagarajan H."/>
            <person name="Lewis N.E."/>
            <person name="Pan S."/>
            <person name="Cai Z."/>
            <person name="Liu X."/>
            <person name="Chen W."/>
            <person name="Xie M."/>
            <person name="Wang W."/>
            <person name="Hammond S."/>
            <person name="Andersen M.R."/>
            <person name="Neff N."/>
            <person name="Passarelli B."/>
            <person name="Koh W."/>
            <person name="Fan H.C."/>
            <person name="Wang J."/>
            <person name="Gui Y."/>
            <person name="Lee K.H."/>
            <person name="Betenbaugh M.J."/>
            <person name="Quake S.R."/>
            <person name="Famili I."/>
            <person name="Palsson B.O."/>
            <person name="Wang J."/>
        </authorList>
    </citation>
    <scope>NUCLEOTIDE SEQUENCE [LARGE SCALE GENOMIC DNA]</scope>
    <source>
        <strain evidence="3">CHO K1 cell line</strain>
    </source>
</reference>
<dbReference type="AlphaFoldDB" id="G3H474"/>
<proteinExistence type="predicted"/>
<evidence type="ECO:0000313" key="2">
    <source>
        <dbReference type="EMBL" id="EGV97416.1"/>
    </source>
</evidence>
<dbReference type="EMBL" id="JH000137">
    <property type="protein sequence ID" value="EGV97416.1"/>
    <property type="molecule type" value="Genomic_DNA"/>
</dbReference>
<dbReference type="Proteomes" id="UP000001075">
    <property type="component" value="Unassembled WGS sequence"/>
</dbReference>
<keyword evidence="1" id="KW-0732">Signal</keyword>